<comment type="function">
    <text evidence="1 8">Peptide chain release factor 1 directs the termination of translation in response to the peptide chain termination codons UAG and UAA.</text>
</comment>
<feature type="modified residue" description="N5-methylglutamine" evidence="8">
    <location>
        <position position="230"/>
    </location>
</feature>
<protein>
    <recommendedName>
        <fullName evidence="7 8">Peptide chain release factor 1</fullName>
        <shortName evidence="8">RF-1</shortName>
    </recommendedName>
</protein>
<comment type="PTM">
    <text evidence="8">Methylated by PrmC. Methylation increases the termination efficiency of RF1.</text>
</comment>
<evidence type="ECO:0000256" key="8">
    <source>
        <dbReference type="HAMAP-Rule" id="MF_00093"/>
    </source>
</evidence>
<organism evidence="11 12">
    <name type="scientific">Thermanaerothrix daxensis</name>
    <dbReference type="NCBI Taxonomy" id="869279"/>
    <lineage>
        <taxon>Bacteria</taxon>
        <taxon>Bacillati</taxon>
        <taxon>Chloroflexota</taxon>
        <taxon>Anaerolineae</taxon>
        <taxon>Anaerolineales</taxon>
        <taxon>Anaerolineaceae</taxon>
        <taxon>Thermanaerothrix</taxon>
    </lineage>
</organism>
<dbReference type="OrthoDB" id="9806673at2"/>
<evidence type="ECO:0000313" key="11">
    <source>
        <dbReference type="EMBL" id="KPL84783.1"/>
    </source>
</evidence>
<comment type="similarity">
    <text evidence="3 8">Belongs to the prokaryotic/mitochondrial release factor family.</text>
</comment>
<keyword evidence="12" id="KW-1185">Reference proteome</keyword>
<dbReference type="PATRIC" id="fig|869279.4.peg.773"/>
<dbReference type="RefSeq" id="WP_054521317.1">
    <property type="nucleotide sequence ID" value="NZ_LGKO01000002.1"/>
</dbReference>
<dbReference type="InterPro" id="IPR000352">
    <property type="entry name" value="Pep_chain_release_fac_I"/>
</dbReference>
<dbReference type="FunFam" id="3.30.70.1660:FF:000002">
    <property type="entry name" value="Peptide chain release factor 1"/>
    <property type="match status" value="1"/>
</dbReference>
<dbReference type="SUPFAM" id="SSF75620">
    <property type="entry name" value="Release factor"/>
    <property type="match status" value="1"/>
</dbReference>
<dbReference type="Proteomes" id="UP000050544">
    <property type="component" value="Unassembled WGS sequence"/>
</dbReference>
<dbReference type="Gene3D" id="3.30.160.20">
    <property type="match status" value="1"/>
</dbReference>
<evidence type="ECO:0000259" key="10">
    <source>
        <dbReference type="SMART" id="SM00937"/>
    </source>
</evidence>
<dbReference type="FunFam" id="3.30.70.1660:FF:000004">
    <property type="entry name" value="Peptide chain release factor 1"/>
    <property type="match status" value="1"/>
</dbReference>
<evidence type="ECO:0000256" key="1">
    <source>
        <dbReference type="ARBA" id="ARBA00002986"/>
    </source>
</evidence>
<feature type="domain" description="Peptide chain release factor" evidence="10">
    <location>
        <begin position="61"/>
        <end position="174"/>
    </location>
</feature>
<dbReference type="NCBIfam" id="NF001859">
    <property type="entry name" value="PRK00591.1"/>
    <property type="match status" value="1"/>
</dbReference>
<dbReference type="Pfam" id="PF03462">
    <property type="entry name" value="PCRF"/>
    <property type="match status" value="1"/>
</dbReference>
<dbReference type="PANTHER" id="PTHR43804:SF7">
    <property type="entry name" value="LD18447P"/>
    <property type="match status" value="1"/>
</dbReference>
<evidence type="ECO:0000256" key="5">
    <source>
        <dbReference type="ARBA" id="ARBA00022490"/>
    </source>
</evidence>
<reference evidence="11 12" key="1">
    <citation type="submission" date="2015-07" db="EMBL/GenBank/DDBJ databases">
        <title>Whole genome sequence of Thermanaerothrix daxensis DSM 23592.</title>
        <authorList>
            <person name="Hemp J."/>
            <person name="Ward L.M."/>
            <person name="Pace L.A."/>
            <person name="Fischer W.W."/>
        </authorList>
    </citation>
    <scope>NUCLEOTIDE SEQUENCE [LARGE SCALE GENOMIC DNA]</scope>
    <source>
        <strain evidence="11 12">GNS-1</strain>
    </source>
</reference>
<keyword evidence="5 8" id="KW-0963">Cytoplasm</keyword>
<keyword evidence="6 8" id="KW-0648">Protein biosynthesis</keyword>
<dbReference type="InterPro" id="IPR004373">
    <property type="entry name" value="RF-1"/>
</dbReference>
<dbReference type="PANTHER" id="PTHR43804">
    <property type="entry name" value="LD18447P"/>
    <property type="match status" value="1"/>
</dbReference>
<dbReference type="InterPro" id="IPR050057">
    <property type="entry name" value="Prokaryotic/Mito_RF"/>
</dbReference>
<dbReference type="SMART" id="SM00937">
    <property type="entry name" value="PCRF"/>
    <property type="match status" value="1"/>
</dbReference>
<dbReference type="GO" id="GO:0005829">
    <property type="term" value="C:cytosol"/>
    <property type="evidence" value="ECO:0007669"/>
    <property type="project" value="UniProtKB-ARBA"/>
</dbReference>
<comment type="caution">
    <text evidence="11">The sequence shown here is derived from an EMBL/GenBank/DDBJ whole genome shotgun (WGS) entry which is preliminary data.</text>
</comment>
<dbReference type="HAMAP" id="MF_00093">
    <property type="entry name" value="Rel_fac_1"/>
    <property type="match status" value="1"/>
</dbReference>
<accession>A0A0P6YIA3</accession>
<comment type="subcellular location">
    <subcellularLocation>
        <location evidence="2 8">Cytoplasm</location>
    </subcellularLocation>
</comment>
<dbReference type="FunFam" id="3.30.160.20:FF:000004">
    <property type="entry name" value="Peptide chain release factor 1"/>
    <property type="match status" value="1"/>
</dbReference>
<gene>
    <name evidence="8" type="primary">prfA</name>
    <name evidence="11" type="ORF">SE15_03815</name>
</gene>
<dbReference type="Pfam" id="PF00472">
    <property type="entry name" value="RF-1"/>
    <property type="match status" value="1"/>
</dbReference>
<evidence type="ECO:0000256" key="2">
    <source>
        <dbReference type="ARBA" id="ARBA00004496"/>
    </source>
</evidence>
<dbReference type="NCBIfam" id="TIGR00019">
    <property type="entry name" value="prfA"/>
    <property type="match status" value="1"/>
</dbReference>
<proteinExistence type="inferred from homology"/>
<sequence>MLDKLALIEARYNEINQLLEQVVDDYQRAAELAKERAELEEIVTRSQAYRQTLQRLEEARTLRDSDDPEIRELADQEIEELEPRLEQLERELKALLLPKDPRDQRNVIMEIRAGTGGEEAALFAADLFRMYSRYAERQGWEVEVLSQNETGIGGFKEIIFLVKGKGAYSRLKYESGVHRVQRIPVTESSGRIHTSTVTVAVLAEVEDVDIHIPESDLRIDVYRSAGAGGQNVQKNATAVRITHLPTGIVVACQDERSQLQNRLRAMSILRARLYEMEMQKRQEEVDAARRAQVGTGERAEKIRTYNYPQNRVTDHRIGLSSYNLPAVMDGDLDMFIEELALRDQAQQLATGLDEDEDDDNHR</sequence>
<dbReference type="InterPro" id="IPR005139">
    <property type="entry name" value="PCRF"/>
</dbReference>
<evidence type="ECO:0000256" key="4">
    <source>
        <dbReference type="ARBA" id="ARBA00022481"/>
    </source>
</evidence>
<evidence type="ECO:0000256" key="9">
    <source>
        <dbReference type="SAM" id="Coils"/>
    </source>
</evidence>
<evidence type="ECO:0000313" key="12">
    <source>
        <dbReference type="Proteomes" id="UP000050544"/>
    </source>
</evidence>
<dbReference type="GO" id="GO:0016149">
    <property type="term" value="F:translation release factor activity, codon specific"/>
    <property type="evidence" value="ECO:0007669"/>
    <property type="project" value="UniProtKB-UniRule"/>
</dbReference>
<keyword evidence="9" id="KW-0175">Coiled coil</keyword>
<dbReference type="Gene3D" id="6.10.140.1950">
    <property type="match status" value="1"/>
</dbReference>
<dbReference type="InterPro" id="IPR045853">
    <property type="entry name" value="Pep_chain_release_fac_I_sf"/>
</dbReference>
<dbReference type="EMBL" id="LGKO01000002">
    <property type="protein sequence ID" value="KPL84783.1"/>
    <property type="molecule type" value="Genomic_DNA"/>
</dbReference>
<evidence type="ECO:0000256" key="3">
    <source>
        <dbReference type="ARBA" id="ARBA00010835"/>
    </source>
</evidence>
<feature type="coiled-coil region" evidence="9">
    <location>
        <begin position="16"/>
        <end position="91"/>
    </location>
</feature>
<name>A0A0P6YIA3_9CHLR</name>
<evidence type="ECO:0000256" key="7">
    <source>
        <dbReference type="ARBA" id="ARBA00050039"/>
    </source>
</evidence>
<dbReference type="AlphaFoldDB" id="A0A0P6YIA3"/>
<dbReference type="Gene3D" id="3.30.70.1660">
    <property type="match status" value="1"/>
</dbReference>
<keyword evidence="4 8" id="KW-0488">Methylation</keyword>
<evidence type="ECO:0000256" key="6">
    <source>
        <dbReference type="ARBA" id="ARBA00022917"/>
    </source>
</evidence>
<dbReference type="STRING" id="869279.SE15_03815"/>